<proteinExistence type="predicted"/>
<name>A0A7W8DMP5_9BACT</name>
<evidence type="ECO:0000256" key="1">
    <source>
        <dbReference type="SAM" id="MobiDB-lite"/>
    </source>
</evidence>
<comment type="caution">
    <text evidence="2">The sequence shown here is derived from an EMBL/GenBank/DDBJ whole genome shotgun (WGS) entry which is preliminary data.</text>
</comment>
<sequence length="96" mass="9570">MPAAQRRTPLDPKSIPGALQGMVPDSSFRPVTPSDTYPIKGGPARALYVGGAGDVAAVNENGVAVVFAGVPAGAVLPITTSRVNATATTATNLVAL</sequence>
<feature type="region of interest" description="Disordered" evidence="1">
    <location>
        <begin position="1"/>
        <end position="30"/>
    </location>
</feature>
<dbReference type="Proteomes" id="UP000590740">
    <property type="component" value="Unassembled WGS sequence"/>
</dbReference>
<dbReference type="AlphaFoldDB" id="A0A7W8DMP5"/>
<dbReference type="RefSeq" id="WP_221306298.1">
    <property type="nucleotide sequence ID" value="NZ_JACHIG010000019.1"/>
</dbReference>
<evidence type="ECO:0000313" key="3">
    <source>
        <dbReference type="Proteomes" id="UP000590740"/>
    </source>
</evidence>
<evidence type="ECO:0000313" key="2">
    <source>
        <dbReference type="EMBL" id="MBB5035568.1"/>
    </source>
</evidence>
<accession>A0A7W8DMP5</accession>
<gene>
    <name evidence="2" type="ORF">HNQ65_005181</name>
</gene>
<protein>
    <submittedName>
        <fullName evidence="2">Uncharacterized protein</fullName>
    </submittedName>
</protein>
<dbReference type="EMBL" id="JACHIG010000019">
    <property type="protein sequence ID" value="MBB5035568.1"/>
    <property type="molecule type" value="Genomic_DNA"/>
</dbReference>
<organism evidence="2 3">
    <name type="scientific">Prosthecobacter vanneervenii</name>
    <dbReference type="NCBI Taxonomy" id="48466"/>
    <lineage>
        <taxon>Bacteria</taxon>
        <taxon>Pseudomonadati</taxon>
        <taxon>Verrucomicrobiota</taxon>
        <taxon>Verrucomicrobiia</taxon>
        <taxon>Verrucomicrobiales</taxon>
        <taxon>Verrucomicrobiaceae</taxon>
        <taxon>Prosthecobacter</taxon>
    </lineage>
</organism>
<reference evidence="2 3" key="1">
    <citation type="submission" date="2020-08" db="EMBL/GenBank/DDBJ databases">
        <title>Genomic Encyclopedia of Type Strains, Phase IV (KMG-IV): sequencing the most valuable type-strain genomes for metagenomic binning, comparative biology and taxonomic classification.</title>
        <authorList>
            <person name="Goeker M."/>
        </authorList>
    </citation>
    <scope>NUCLEOTIDE SEQUENCE [LARGE SCALE GENOMIC DNA]</scope>
    <source>
        <strain evidence="2 3">DSM 12252</strain>
    </source>
</reference>
<keyword evidence="3" id="KW-1185">Reference proteome</keyword>